<gene>
    <name evidence="1" type="ORF">F4820DRAFT_447595</name>
</gene>
<dbReference type="Proteomes" id="UP001497700">
    <property type="component" value="Unassembled WGS sequence"/>
</dbReference>
<reference evidence="1 2" key="1">
    <citation type="journal article" date="2022" name="New Phytol.">
        <title>Ecological generalism drives hyperdiversity of secondary metabolite gene clusters in xylarialean endophytes.</title>
        <authorList>
            <person name="Franco M.E.E."/>
            <person name="Wisecaver J.H."/>
            <person name="Arnold A.E."/>
            <person name="Ju Y.M."/>
            <person name="Slot J.C."/>
            <person name="Ahrendt S."/>
            <person name="Moore L.P."/>
            <person name="Eastman K.E."/>
            <person name="Scott K."/>
            <person name="Konkel Z."/>
            <person name="Mondo S.J."/>
            <person name="Kuo A."/>
            <person name="Hayes R.D."/>
            <person name="Haridas S."/>
            <person name="Andreopoulos B."/>
            <person name="Riley R."/>
            <person name="LaButti K."/>
            <person name="Pangilinan J."/>
            <person name="Lipzen A."/>
            <person name="Amirebrahimi M."/>
            <person name="Yan J."/>
            <person name="Adam C."/>
            <person name="Keymanesh K."/>
            <person name="Ng V."/>
            <person name="Louie K."/>
            <person name="Northen T."/>
            <person name="Drula E."/>
            <person name="Henrissat B."/>
            <person name="Hsieh H.M."/>
            <person name="Youens-Clark K."/>
            <person name="Lutzoni F."/>
            <person name="Miadlikowska J."/>
            <person name="Eastwood D.C."/>
            <person name="Hamelin R.C."/>
            <person name="Grigoriev I.V."/>
            <person name="U'Ren J.M."/>
        </authorList>
    </citation>
    <scope>NUCLEOTIDE SEQUENCE [LARGE SCALE GENOMIC DNA]</scope>
    <source>
        <strain evidence="1 2">CBS 119005</strain>
    </source>
</reference>
<dbReference type="EMBL" id="MU393466">
    <property type="protein sequence ID" value="KAI4865826.1"/>
    <property type="molecule type" value="Genomic_DNA"/>
</dbReference>
<evidence type="ECO:0000313" key="2">
    <source>
        <dbReference type="Proteomes" id="UP001497700"/>
    </source>
</evidence>
<organism evidence="1 2">
    <name type="scientific">Hypoxylon rubiginosum</name>
    <dbReference type="NCBI Taxonomy" id="110542"/>
    <lineage>
        <taxon>Eukaryota</taxon>
        <taxon>Fungi</taxon>
        <taxon>Dikarya</taxon>
        <taxon>Ascomycota</taxon>
        <taxon>Pezizomycotina</taxon>
        <taxon>Sordariomycetes</taxon>
        <taxon>Xylariomycetidae</taxon>
        <taxon>Xylariales</taxon>
        <taxon>Hypoxylaceae</taxon>
        <taxon>Hypoxylon</taxon>
    </lineage>
</organism>
<evidence type="ECO:0000313" key="1">
    <source>
        <dbReference type="EMBL" id="KAI4865826.1"/>
    </source>
</evidence>
<name>A0ACB9Z381_9PEZI</name>
<accession>A0ACB9Z381</accession>
<proteinExistence type="predicted"/>
<protein>
    <submittedName>
        <fullName evidence="1">Uncharacterized protein</fullName>
    </submittedName>
</protein>
<sequence length="242" mass="27366">MSYFRPSSQALNRGRARESRSTETSKYLGDTSLPDNSGLYVPVSKTVNLWVSNIPPGITHHEFLGFIRGSGKVRSLVLYKPVGKHKTAAAALSFFRHDRARKFIENCTSGEITMHDKAIWATWNRHRVAEPEDDSVSRVLIIEGCAKFVNRQYLDEFLPSKVFYDIDEIIEHKGKQGDNGERAKIEYRFASCRGQAVLALIALRKEHWHQSLTVEYGKDPCEESDAVNGYSPDNHLISPALN</sequence>
<comment type="caution">
    <text evidence="1">The sequence shown here is derived from an EMBL/GenBank/DDBJ whole genome shotgun (WGS) entry which is preliminary data.</text>
</comment>
<keyword evidence="2" id="KW-1185">Reference proteome</keyword>